<protein>
    <submittedName>
        <fullName evidence="1">Uncharacterized protein</fullName>
    </submittedName>
</protein>
<dbReference type="EMBL" id="UINC01165783">
    <property type="protein sequence ID" value="SVD67372.1"/>
    <property type="molecule type" value="Genomic_DNA"/>
</dbReference>
<proteinExistence type="predicted"/>
<reference evidence="1" key="1">
    <citation type="submission" date="2018-05" db="EMBL/GenBank/DDBJ databases">
        <authorList>
            <person name="Lanie J.A."/>
            <person name="Ng W.-L."/>
            <person name="Kazmierczak K.M."/>
            <person name="Andrzejewski T.M."/>
            <person name="Davidsen T.M."/>
            <person name="Wayne K.J."/>
            <person name="Tettelin H."/>
            <person name="Glass J.I."/>
            <person name="Rusch D."/>
            <person name="Podicherti R."/>
            <person name="Tsui H.-C.T."/>
            <person name="Winkler M.E."/>
        </authorList>
    </citation>
    <scope>NUCLEOTIDE SEQUENCE</scope>
</reference>
<gene>
    <name evidence="1" type="ORF">METZ01_LOCUS420226</name>
</gene>
<evidence type="ECO:0000313" key="1">
    <source>
        <dbReference type="EMBL" id="SVD67372.1"/>
    </source>
</evidence>
<organism evidence="1">
    <name type="scientific">marine metagenome</name>
    <dbReference type="NCBI Taxonomy" id="408172"/>
    <lineage>
        <taxon>unclassified sequences</taxon>
        <taxon>metagenomes</taxon>
        <taxon>ecological metagenomes</taxon>
    </lineage>
</organism>
<accession>A0A382X8I8</accession>
<dbReference type="AlphaFoldDB" id="A0A382X8I8"/>
<name>A0A382X8I8_9ZZZZ</name>
<sequence length="176" mass="19225">MSLETEKAIRDLRTVGERGMQAISHASSHMPSGKQATFMQGFVDQTKEDLAGAHDVTAAVVPLTEEACKEVASRFVAEFDIPTGGKGYMMDDDPDMKKIEDMAITIGHLTQVGLAALPHLERSPGIAAMLSDEIKGVVQRTNRICGRPDIQPAEGSLVSYYMLVEYDFGWHKGDLK</sequence>